<dbReference type="GO" id="GO:0005829">
    <property type="term" value="C:cytosol"/>
    <property type="evidence" value="ECO:0007669"/>
    <property type="project" value="TreeGrafter"/>
</dbReference>
<dbReference type="PANTHER" id="PTHR21139">
    <property type="entry name" value="TRIOSEPHOSPHATE ISOMERASE"/>
    <property type="match status" value="1"/>
</dbReference>
<evidence type="ECO:0000256" key="6">
    <source>
        <dbReference type="ARBA" id="ARBA00023152"/>
    </source>
</evidence>
<dbReference type="GO" id="GO:0006096">
    <property type="term" value="P:glycolytic process"/>
    <property type="evidence" value="ECO:0007669"/>
    <property type="project" value="UniProtKB-UniRule"/>
</dbReference>
<dbReference type="InterPro" id="IPR000652">
    <property type="entry name" value="Triosephosphate_isomerase"/>
</dbReference>
<dbReference type="InterPro" id="IPR035990">
    <property type="entry name" value="TIM_sf"/>
</dbReference>
<comment type="caution">
    <text evidence="10">The sequence shown here is derived from an EMBL/GenBank/DDBJ whole genome shotgun (WGS) entry which is preliminary data.</text>
</comment>
<keyword evidence="11" id="KW-1185">Reference proteome</keyword>
<protein>
    <recommendedName>
        <fullName evidence="8 9">Triosephosphate isomerase</fullName>
        <shortName evidence="8">TIM</shortName>
        <shortName evidence="8">TPI</shortName>
        <ecNumber evidence="8 9">5.3.1.1</ecNumber>
    </recommendedName>
    <alternativeName>
        <fullName evidence="8">Triose-phosphate isomerase</fullName>
    </alternativeName>
</protein>
<dbReference type="GO" id="GO:0006094">
    <property type="term" value="P:gluconeogenesis"/>
    <property type="evidence" value="ECO:0007669"/>
    <property type="project" value="UniProtKB-UniRule"/>
</dbReference>
<evidence type="ECO:0000313" key="11">
    <source>
        <dbReference type="Proteomes" id="UP000652567"/>
    </source>
</evidence>
<comment type="subunit">
    <text evidence="8 9">Homodimer.</text>
</comment>
<dbReference type="Proteomes" id="UP000652567">
    <property type="component" value="Unassembled WGS sequence"/>
</dbReference>
<dbReference type="HAMAP" id="MF_00147_B">
    <property type="entry name" value="TIM_B"/>
    <property type="match status" value="1"/>
</dbReference>
<feature type="active site" description="Proton acceptor" evidence="8">
    <location>
        <position position="192"/>
    </location>
</feature>
<comment type="catalytic activity">
    <reaction evidence="8 9">
        <text>D-glyceraldehyde 3-phosphate = dihydroxyacetone phosphate</text>
        <dbReference type="Rhea" id="RHEA:18585"/>
        <dbReference type="ChEBI" id="CHEBI:57642"/>
        <dbReference type="ChEBI" id="CHEBI:59776"/>
        <dbReference type="EC" id="5.3.1.1"/>
    </reaction>
</comment>
<dbReference type="AlphaFoldDB" id="A0A928YTC7"/>
<gene>
    <name evidence="8" type="primary">tpiA</name>
    <name evidence="10" type="ORF">C4F51_06705</name>
</gene>
<dbReference type="EMBL" id="PRDL01000001">
    <property type="protein sequence ID" value="MBE8716879.1"/>
    <property type="molecule type" value="Genomic_DNA"/>
</dbReference>
<comment type="pathway">
    <text evidence="8 9">Carbohydrate biosynthesis; gluconeogenesis.</text>
</comment>
<keyword evidence="6 8" id="KW-0324">Glycolysis</keyword>
<dbReference type="EC" id="5.3.1.1" evidence="8 9"/>
<dbReference type="SUPFAM" id="SSF51351">
    <property type="entry name" value="Triosephosphate isomerase (TIM)"/>
    <property type="match status" value="1"/>
</dbReference>
<comment type="pathway">
    <text evidence="2">Carbohydrate metabolism; erythritol degradation.</text>
</comment>
<evidence type="ECO:0000256" key="4">
    <source>
        <dbReference type="ARBA" id="ARBA00022432"/>
    </source>
</evidence>
<feature type="active site" description="Electrophile" evidence="8">
    <location>
        <position position="120"/>
    </location>
</feature>
<feature type="binding site" evidence="8">
    <location>
        <begin position="252"/>
        <end position="253"/>
    </location>
    <ligand>
        <name>substrate</name>
    </ligand>
</feature>
<evidence type="ECO:0000256" key="2">
    <source>
        <dbReference type="ARBA" id="ARBA00004939"/>
    </source>
</evidence>
<dbReference type="InterPro" id="IPR022896">
    <property type="entry name" value="TrioseP_Isoase_bac/euk"/>
</dbReference>
<keyword evidence="7 8" id="KW-0413">Isomerase</keyword>
<comment type="pathway">
    <text evidence="1 8 9">Carbohydrate degradation; glycolysis; D-glyceraldehyde 3-phosphate from glycerone phosphate: step 1/1.</text>
</comment>
<sequence length="269" mass="29058">MLIPTWLSSAPALGEVLLLIKATNTKRKKLVIGNWKMHGDRQFNATLLSDILTRWNSENQVETVICPPYPYFQQVIELIGASPLVMGAQTISEHDSGAFTGEISGQMLSDWQCRYVIVGHNERRRMQHESDADVALKFLAVQRAGLIPVLCIGESLEQRESGNALEVIGAQLGHVINAAGIAAFENAVVAYEPVWAVGTGKTATPEQAQEVHAFIRSRLGSVSPRILYGGSVKAHNAAQLFQMPDIDGALLGGASLVAEEFVAICNAAN</sequence>
<dbReference type="GO" id="GO:0019563">
    <property type="term" value="P:glycerol catabolic process"/>
    <property type="evidence" value="ECO:0007669"/>
    <property type="project" value="TreeGrafter"/>
</dbReference>
<dbReference type="PROSITE" id="PS00171">
    <property type="entry name" value="TIM_1"/>
    <property type="match status" value="1"/>
</dbReference>
<dbReference type="Gene3D" id="3.20.20.70">
    <property type="entry name" value="Aldolase class I"/>
    <property type="match status" value="1"/>
</dbReference>
<comment type="subcellular location">
    <subcellularLocation>
        <location evidence="8 9">Cytoplasm</location>
    </subcellularLocation>
</comment>
<accession>A0A928YTC7</accession>
<organism evidence="10 11">
    <name type="scientific">Cellvibrio polysaccharolyticus</name>
    <dbReference type="NCBI Taxonomy" id="2082724"/>
    <lineage>
        <taxon>Bacteria</taxon>
        <taxon>Pseudomonadati</taxon>
        <taxon>Pseudomonadota</taxon>
        <taxon>Gammaproteobacteria</taxon>
        <taxon>Cellvibrionales</taxon>
        <taxon>Cellvibrionaceae</taxon>
        <taxon>Cellvibrio</taxon>
    </lineage>
</organism>
<dbReference type="FunFam" id="3.20.20.70:FF:000016">
    <property type="entry name" value="Triosephosphate isomerase"/>
    <property type="match status" value="1"/>
</dbReference>
<name>A0A928YTC7_9GAMM</name>
<reference evidence="10" key="1">
    <citation type="submission" date="2018-07" db="EMBL/GenBank/DDBJ databases">
        <title>Genome assembly of strain Ka43.</title>
        <authorList>
            <person name="Kukolya J."/>
            <person name="Nagy I."/>
            <person name="Horvath B."/>
            <person name="Toth A."/>
        </authorList>
    </citation>
    <scope>NUCLEOTIDE SEQUENCE</scope>
    <source>
        <strain evidence="10">KB43</strain>
    </source>
</reference>
<evidence type="ECO:0000256" key="9">
    <source>
        <dbReference type="RuleBase" id="RU363013"/>
    </source>
</evidence>
<evidence type="ECO:0000256" key="5">
    <source>
        <dbReference type="ARBA" id="ARBA00022490"/>
    </source>
</evidence>
<comment type="similarity">
    <text evidence="3 8 9">Belongs to the triosephosphate isomerase family.</text>
</comment>
<dbReference type="InterPro" id="IPR013785">
    <property type="entry name" value="Aldolase_TIM"/>
</dbReference>
<keyword evidence="4 8" id="KW-0312">Gluconeogenesis</keyword>
<dbReference type="PANTHER" id="PTHR21139:SF42">
    <property type="entry name" value="TRIOSEPHOSPHATE ISOMERASE"/>
    <property type="match status" value="1"/>
</dbReference>
<evidence type="ECO:0000256" key="8">
    <source>
        <dbReference type="HAMAP-Rule" id="MF_00147"/>
    </source>
</evidence>
<dbReference type="InterPro" id="IPR020861">
    <property type="entry name" value="Triosephosphate_isomerase_AS"/>
</dbReference>
<dbReference type="GO" id="GO:0004807">
    <property type="term" value="F:triose-phosphate isomerase activity"/>
    <property type="evidence" value="ECO:0007669"/>
    <property type="project" value="UniProtKB-UniRule"/>
</dbReference>
<evidence type="ECO:0000256" key="7">
    <source>
        <dbReference type="ARBA" id="ARBA00023235"/>
    </source>
</evidence>
<comment type="function">
    <text evidence="8">Involved in the gluconeogenesis. Catalyzes stereospecifically the conversion of dihydroxyacetone phosphate (DHAP) to D-glyceraldehyde-3-phosphate (G3P).</text>
</comment>
<dbReference type="CDD" id="cd00311">
    <property type="entry name" value="TIM"/>
    <property type="match status" value="1"/>
</dbReference>
<evidence type="ECO:0000256" key="1">
    <source>
        <dbReference type="ARBA" id="ARBA00004680"/>
    </source>
</evidence>
<proteinExistence type="inferred from homology"/>
<dbReference type="PROSITE" id="PS51440">
    <property type="entry name" value="TIM_2"/>
    <property type="match status" value="1"/>
</dbReference>
<feature type="binding site" evidence="8">
    <location>
        <begin position="34"/>
        <end position="36"/>
    </location>
    <ligand>
        <name>substrate</name>
    </ligand>
</feature>
<feature type="binding site" evidence="8">
    <location>
        <position position="198"/>
    </location>
    <ligand>
        <name>substrate</name>
    </ligand>
</feature>
<dbReference type="NCBIfam" id="TIGR00419">
    <property type="entry name" value="tim"/>
    <property type="match status" value="1"/>
</dbReference>
<dbReference type="Pfam" id="PF00121">
    <property type="entry name" value="TIM"/>
    <property type="match status" value="1"/>
</dbReference>
<evidence type="ECO:0000256" key="3">
    <source>
        <dbReference type="ARBA" id="ARBA00007422"/>
    </source>
</evidence>
<dbReference type="GO" id="GO:0046166">
    <property type="term" value="P:glyceraldehyde-3-phosphate biosynthetic process"/>
    <property type="evidence" value="ECO:0007669"/>
    <property type="project" value="TreeGrafter"/>
</dbReference>
<evidence type="ECO:0000313" key="10">
    <source>
        <dbReference type="EMBL" id="MBE8716879.1"/>
    </source>
</evidence>
<keyword evidence="5 8" id="KW-0963">Cytoplasm</keyword>
<feature type="binding site" evidence="8">
    <location>
        <position position="231"/>
    </location>
    <ligand>
        <name>substrate</name>
    </ligand>
</feature>